<dbReference type="Pfam" id="PF08241">
    <property type="entry name" value="Methyltransf_11"/>
    <property type="match status" value="1"/>
</dbReference>
<dbReference type="InterPro" id="IPR013216">
    <property type="entry name" value="Methyltransf_11"/>
</dbReference>
<accession>A0A2M9XZC0</accession>
<comment type="pathway">
    <text evidence="4">Phospholipid metabolism.</text>
</comment>
<dbReference type="PANTHER" id="PTHR44307">
    <property type="entry name" value="PHOSPHOETHANOLAMINE METHYLTRANSFERASE"/>
    <property type="match status" value="1"/>
</dbReference>
<protein>
    <submittedName>
        <fullName evidence="6">Class I SAM-dependent methyltransferase</fullName>
    </submittedName>
</protein>
<organism evidence="6 7">
    <name type="scientific">Leptospira brenneri</name>
    <dbReference type="NCBI Taxonomy" id="2023182"/>
    <lineage>
        <taxon>Bacteria</taxon>
        <taxon>Pseudomonadati</taxon>
        <taxon>Spirochaetota</taxon>
        <taxon>Spirochaetia</taxon>
        <taxon>Leptospirales</taxon>
        <taxon>Leptospiraceae</taxon>
        <taxon>Leptospira</taxon>
    </lineage>
</organism>
<dbReference type="Proteomes" id="UP000297891">
    <property type="component" value="Unassembled WGS sequence"/>
</dbReference>
<name>A0A2M9XZC0_9LEPT</name>
<evidence type="ECO:0000259" key="5">
    <source>
        <dbReference type="Pfam" id="PF08241"/>
    </source>
</evidence>
<gene>
    <name evidence="6" type="ORF">EHQ30_09955</name>
</gene>
<evidence type="ECO:0000256" key="3">
    <source>
        <dbReference type="ARBA" id="ARBA00022679"/>
    </source>
</evidence>
<proteinExistence type="predicted"/>
<dbReference type="AlphaFoldDB" id="A0A2M9XZC0"/>
<keyword evidence="2 6" id="KW-0489">Methyltransferase</keyword>
<feature type="domain" description="Methyltransferase type 11" evidence="5">
    <location>
        <begin position="58"/>
        <end position="157"/>
    </location>
</feature>
<comment type="caution">
    <text evidence="6">The sequence shown here is derived from an EMBL/GenBank/DDBJ whole genome shotgun (WGS) entry which is preliminary data.</text>
</comment>
<dbReference type="CDD" id="cd02440">
    <property type="entry name" value="AdoMet_MTases"/>
    <property type="match status" value="1"/>
</dbReference>
<comment type="pathway">
    <text evidence="1">Lipid metabolism.</text>
</comment>
<dbReference type="EMBL" id="RQFP01000001">
    <property type="protein sequence ID" value="TGK96890.1"/>
    <property type="molecule type" value="Genomic_DNA"/>
</dbReference>
<evidence type="ECO:0000313" key="7">
    <source>
        <dbReference type="Proteomes" id="UP000297891"/>
    </source>
</evidence>
<dbReference type="GO" id="GO:0008757">
    <property type="term" value="F:S-adenosylmethionine-dependent methyltransferase activity"/>
    <property type="evidence" value="ECO:0007669"/>
    <property type="project" value="InterPro"/>
</dbReference>
<dbReference type="GO" id="GO:0032259">
    <property type="term" value="P:methylation"/>
    <property type="evidence" value="ECO:0007669"/>
    <property type="project" value="UniProtKB-KW"/>
</dbReference>
<dbReference type="RefSeq" id="WP_100791329.1">
    <property type="nucleotide sequence ID" value="NZ_NPDQ01000006.1"/>
</dbReference>
<dbReference type="SUPFAM" id="SSF53335">
    <property type="entry name" value="S-adenosyl-L-methionine-dependent methyltransferases"/>
    <property type="match status" value="1"/>
</dbReference>
<dbReference type="PANTHER" id="PTHR44307:SF2">
    <property type="entry name" value="PHOSPHOETHANOLAMINE METHYLTRANSFERASE ISOFORM X1"/>
    <property type="match status" value="1"/>
</dbReference>
<keyword evidence="7" id="KW-1185">Reference proteome</keyword>
<evidence type="ECO:0000256" key="2">
    <source>
        <dbReference type="ARBA" id="ARBA00022603"/>
    </source>
</evidence>
<sequence length="251" mass="28983">MTPFPFSKSPVSVFPQSPPYFVSNFGFWTGDTSYKTAGIRFISEFAKGCDLKPKSKILEVGSGLGGSLVYWSKEYNPKVLSAINLPGEQSEFAEQLFVSTNTNVKPFLQGSWEEIKGFQDSSYQYIFSLDAAYHFENLNKFYQESYRVLEPGGKLVFTHFQVKNKTMKIFWWLYLPFLIPKGNLKLVKETVQELESIGFKQIKNEDWTSPVLLGFIDYSKTLPTSLKTFGKILNWFVKNLNLSYHYYVFEK</sequence>
<dbReference type="Gene3D" id="3.40.50.150">
    <property type="entry name" value="Vaccinia Virus protein VP39"/>
    <property type="match status" value="1"/>
</dbReference>
<evidence type="ECO:0000256" key="1">
    <source>
        <dbReference type="ARBA" id="ARBA00005189"/>
    </source>
</evidence>
<dbReference type="OrthoDB" id="9769602at2"/>
<reference evidence="6" key="1">
    <citation type="journal article" date="2019" name="PLoS Negl. Trop. Dis.">
        <title>Revisiting the worldwide diversity of Leptospira species in the environment.</title>
        <authorList>
            <person name="Vincent A.T."/>
            <person name="Schiettekatte O."/>
            <person name="Bourhy P."/>
            <person name="Veyrier F.J."/>
            <person name="Picardeau M."/>
        </authorList>
    </citation>
    <scope>NUCLEOTIDE SEQUENCE [LARGE SCALE GENOMIC DNA]</scope>
    <source>
        <strain evidence="6">201800277</strain>
    </source>
</reference>
<dbReference type="InterPro" id="IPR029063">
    <property type="entry name" value="SAM-dependent_MTases_sf"/>
</dbReference>
<evidence type="ECO:0000256" key="4">
    <source>
        <dbReference type="ARBA" id="ARBA00025707"/>
    </source>
</evidence>
<evidence type="ECO:0000313" key="6">
    <source>
        <dbReference type="EMBL" id="TGK96890.1"/>
    </source>
</evidence>
<keyword evidence="3 6" id="KW-0808">Transferase</keyword>